<sequence>MVSLSFRRVFPHLVTLLLTLSPGLSYSEPSQNDVGVLVQFNWNIGHVHSEQSRWQTNFAMGSTGNIVRSINETASINRSLDDSFEFKYLDQKISLLPLQWSMDSIGNSFSMLYGVPVVSKLSPVFNASSNNESGDTIVSNPWVWAGALVLGAAAASGGDGGGSSTGDTEEGARRVEIVCGNNDFVLGNECVANQPIE</sequence>
<comment type="caution">
    <text evidence="2">The sequence shown here is derived from an EMBL/GenBank/DDBJ whole genome shotgun (WGS) entry which is preliminary data.</text>
</comment>
<organism evidence="2 3">
    <name type="scientific">Litorivivens lipolytica</name>
    <dbReference type="NCBI Taxonomy" id="1524264"/>
    <lineage>
        <taxon>Bacteria</taxon>
        <taxon>Pseudomonadati</taxon>
        <taxon>Pseudomonadota</taxon>
        <taxon>Gammaproteobacteria</taxon>
        <taxon>Litorivivens</taxon>
    </lineage>
</organism>
<evidence type="ECO:0000256" key="1">
    <source>
        <dbReference type="SAM" id="SignalP"/>
    </source>
</evidence>
<gene>
    <name evidence="2" type="ORF">FHR99_002996</name>
</gene>
<dbReference type="RefSeq" id="WP_183411490.1">
    <property type="nucleotide sequence ID" value="NZ_JACHWY010000003.1"/>
</dbReference>
<dbReference type="EMBL" id="JACHWY010000003">
    <property type="protein sequence ID" value="MBB3048722.1"/>
    <property type="molecule type" value="Genomic_DNA"/>
</dbReference>
<feature type="signal peptide" evidence="1">
    <location>
        <begin position="1"/>
        <end position="27"/>
    </location>
</feature>
<reference evidence="2 3" key="1">
    <citation type="submission" date="2020-08" db="EMBL/GenBank/DDBJ databases">
        <title>Genomic Encyclopedia of Type Strains, Phase III (KMG-III): the genomes of soil and plant-associated and newly described type strains.</title>
        <authorList>
            <person name="Whitman W."/>
        </authorList>
    </citation>
    <scope>NUCLEOTIDE SEQUENCE [LARGE SCALE GENOMIC DNA]</scope>
    <source>
        <strain evidence="2 3">CECT 8654</strain>
    </source>
</reference>
<protein>
    <submittedName>
        <fullName evidence="2">Uncharacterized protein</fullName>
    </submittedName>
</protein>
<evidence type="ECO:0000313" key="3">
    <source>
        <dbReference type="Proteomes" id="UP000537130"/>
    </source>
</evidence>
<feature type="chain" id="PRO_5030769189" evidence="1">
    <location>
        <begin position="28"/>
        <end position="197"/>
    </location>
</feature>
<dbReference type="Proteomes" id="UP000537130">
    <property type="component" value="Unassembled WGS sequence"/>
</dbReference>
<dbReference type="AlphaFoldDB" id="A0A7W4Z6Y6"/>
<name>A0A7W4Z6Y6_9GAMM</name>
<proteinExistence type="predicted"/>
<accession>A0A7W4Z6Y6</accession>
<keyword evidence="3" id="KW-1185">Reference proteome</keyword>
<keyword evidence="1" id="KW-0732">Signal</keyword>
<evidence type="ECO:0000313" key="2">
    <source>
        <dbReference type="EMBL" id="MBB3048722.1"/>
    </source>
</evidence>